<dbReference type="InterPro" id="IPR005135">
    <property type="entry name" value="Endo/exonuclease/phosphatase"/>
</dbReference>
<evidence type="ECO:0000313" key="6">
    <source>
        <dbReference type="Proteomes" id="UP000759131"/>
    </source>
</evidence>
<evidence type="ECO:0000256" key="1">
    <source>
        <dbReference type="ARBA" id="ARBA00010774"/>
    </source>
</evidence>
<gene>
    <name evidence="5" type="ORF">OSB1V03_LOCUS417</name>
</gene>
<dbReference type="AlphaFoldDB" id="A0A7R9KDN9"/>
<dbReference type="InterPro" id="IPR050410">
    <property type="entry name" value="CCR4/nocturin_mRNA_transcr"/>
</dbReference>
<dbReference type="GO" id="GO:0000175">
    <property type="term" value="F:3'-5'-RNA exonuclease activity"/>
    <property type="evidence" value="ECO:0007669"/>
    <property type="project" value="TreeGrafter"/>
</dbReference>
<keyword evidence="2" id="KW-0378">Hydrolase</keyword>
<dbReference type="GO" id="GO:0006139">
    <property type="term" value="P:nucleobase-containing compound metabolic process"/>
    <property type="evidence" value="ECO:0007669"/>
    <property type="project" value="UniProtKB-ARBA"/>
</dbReference>
<dbReference type="Proteomes" id="UP000759131">
    <property type="component" value="Unassembled WGS sequence"/>
</dbReference>
<evidence type="ECO:0000256" key="2">
    <source>
        <dbReference type="ARBA" id="ARBA00022801"/>
    </source>
</evidence>
<sequence>MMNFCDIKLKDDPSLISRRMIRLGNTSESNGIRIMSWNICSEALAIHYDRFDTISADDLHWSKRVWKIVVEVLSYSPIDIICMQETNQVVLCSTFKHIESGREVCVATTHLKARRGPILSVFRNEQGKDLMKYLAKKAKNIPLVLSGDFNAEPNESVYKTITSQMVSAYKEGLKDEPIFTTWTKRQSEKELKRTLDYIFFTKNHFKVTAIVSPESQQLTKPMPNGNYPSDHLSLITHLNFIN</sequence>
<dbReference type="EMBL" id="OC854654">
    <property type="protein sequence ID" value="CAD7619920.1"/>
    <property type="molecule type" value="Genomic_DNA"/>
</dbReference>
<protein>
    <recommendedName>
        <fullName evidence="3">Nocturnin</fullName>
    </recommendedName>
</protein>
<dbReference type="SUPFAM" id="SSF56219">
    <property type="entry name" value="DNase I-like"/>
    <property type="match status" value="1"/>
</dbReference>
<evidence type="ECO:0000256" key="3">
    <source>
        <dbReference type="ARBA" id="ARBA00023807"/>
    </source>
</evidence>
<evidence type="ECO:0000313" key="5">
    <source>
        <dbReference type="EMBL" id="CAD7619920.1"/>
    </source>
</evidence>
<organism evidence="5">
    <name type="scientific">Medioppia subpectinata</name>
    <dbReference type="NCBI Taxonomy" id="1979941"/>
    <lineage>
        <taxon>Eukaryota</taxon>
        <taxon>Metazoa</taxon>
        <taxon>Ecdysozoa</taxon>
        <taxon>Arthropoda</taxon>
        <taxon>Chelicerata</taxon>
        <taxon>Arachnida</taxon>
        <taxon>Acari</taxon>
        <taxon>Acariformes</taxon>
        <taxon>Sarcoptiformes</taxon>
        <taxon>Oribatida</taxon>
        <taxon>Brachypylina</taxon>
        <taxon>Oppioidea</taxon>
        <taxon>Oppiidae</taxon>
        <taxon>Medioppia</taxon>
    </lineage>
</organism>
<keyword evidence="6" id="KW-1185">Reference proteome</keyword>
<dbReference type="OrthoDB" id="276515at2759"/>
<feature type="domain" description="Endonuclease/exonuclease/phosphatase" evidence="4">
    <location>
        <begin position="35"/>
        <end position="231"/>
    </location>
</feature>
<dbReference type="InterPro" id="IPR036691">
    <property type="entry name" value="Endo/exonu/phosph_ase_sf"/>
</dbReference>
<name>A0A7R9KDN9_9ACAR</name>
<dbReference type="Pfam" id="PF03372">
    <property type="entry name" value="Exo_endo_phos"/>
    <property type="match status" value="1"/>
</dbReference>
<reference evidence="5" key="1">
    <citation type="submission" date="2020-11" db="EMBL/GenBank/DDBJ databases">
        <authorList>
            <person name="Tran Van P."/>
        </authorList>
    </citation>
    <scope>NUCLEOTIDE SEQUENCE</scope>
</reference>
<evidence type="ECO:0000259" key="4">
    <source>
        <dbReference type="Pfam" id="PF03372"/>
    </source>
</evidence>
<dbReference type="PANTHER" id="PTHR12121">
    <property type="entry name" value="CARBON CATABOLITE REPRESSOR PROTEIN 4"/>
    <property type="match status" value="1"/>
</dbReference>
<dbReference type="Gene3D" id="3.60.10.10">
    <property type="entry name" value="Endonuclease/exonuclease/phosphatase"/>
    <property type="match status" value="1"/>
</dbReference>
<proteinExistence type="inferred from homology"/>
<accession>A0A7R9KDN9</accession>
<dbReference type="PANTHER" id="PTHR12121:SF45">
    <property type="entry name" value="NOCTURNIN"/>
    <property type="match status" value="1"/>
</dbReference>
<comment type="similarity">
    <text evidence="1">Belongs to the CCR4/nocturin family.</text>
</comment>
<dbReference type="EMBL" id="CAJPIZ010000079">
    <property type="protein sequence ID" value="CAG2100350.1"/>
    <property type="molecule type" value="Genomic_DNA"/>
</dbReference>